<organism evidence="2 3">
    <name type="scientific">Cymbomonas tetramitiformis</name>
    <dbReference type="NCBI Taxonomy" id="36881"/>
    <lineage>
        <taxon>Eukaryota</taxon>
        <taxon>Viridiplantae</taxon>
        <taxon>Chlorophyta</taxon>
        <taxon>Pyramimonadophyceae</taxon>
        <taxon>Pyramimonadales</taxon>
        <taxon>Pyramimonadaceae</taxon>
        <taxon>Cymbomonas</taxon>
    </lineage>
</organism>
<evidence type="ECO:0000313" key="2">
    <source>
        <dbReference type="EMBL" id="KAK3251558.1"/>
    </source>
</evidence>
<protein>
    <submittedName>
        <fullName evidence="2">Uncharacterized protein</fullName>
    </submittedName>
</protein>
<reference evidence="2 3" key="1">
    <citation type="journal article" date="2015" name="Genome Biol. Evol.">
        <title>Comparative Genomics of a Bacterivorous Green Alga Reveals Evolutionary Causalities and Consequences of Phago-Mixotrophic Mode of Nutrition.</title>
        <authorList>
            <person name="Burns J.A."/>
            <person name="Paasch A."/>
            <person name="Narechania A."/>
            <person name="Kim E."/>
        </authorList>
    </citation>
    <scope>NUCLEOTIDE SEQUENCE [LARGE SCALE GENOMIC DNA]</scope>
    <source>
        <strain evidence="2 3">PLY_AMNH</strain>
    </source>
</reference>
<dbReference type="EMBL" id="LGRX02025971">
    <property type="protein sequence ID" value="KAK3251558.1"/>
    <property type="molecule type" value="Genomic_DNA"/>
</dbReference>
<feature type="region of interest" description="Disordered" evidence="1">
    <location>
        <begin position="1"/>
        <end position="26"/>
    </location>
</feature>
<feature type="non-terminal residue" evidence="2">
    <location>
        <position position="1"/>
    </location>
</feature>
<keyword evidence="3" id="KW-1185">Reference proteome</keyword>
<gene>
    <name evidence="2" type="ORF">CYMTET_39102</name>
</gene>
<proteinExistence type="predicted"/>
<evidence type="ECO:0000256" key="1">
    <source>
        <dbReference type="SAM" id="MobiDB-lite"/>
    </source>
</evidence>
<accession>A0AAE0F4L5</accession>
<comment type="caution">
    <text evidence="2">The sequence shown here is derived from an EMBL/GenBank/DDBJ whole genome shotgun (WGS) entry which is preliminary data.</text>
</comment>
<dbReference type="Proteomes" id="UP001190700">
    <property type="component" value="Unassembled WGS sequence"/>
</dbReference>
<name>A0AAE0F4L5_9CHLO</name>
<dbReference type="AlphaFoldDB" id="A0AAE0F4L5"/>
<evidence type="ECO:0000313" key="3">
    <source>
        <dbReference type="Proteomes" id="UP001190700"/>
    </source>
</evidence>
<sequence length="138" mass="14818">GLAESWTRGVPRAGPGACREQDPGRASAGKKVMAVAADTSYAKFTKWLEEDRSALTDPIDNKNTRGLVAFEVCVEETKGVNIHGSLSDGTMVDFTCHNGSSMQGPGDKVGEWWIKGKLPDGRLVITHAEGFNVTNQLL</sequence>